<evidence type="ECO:0000313" key="2">
    <source>
        <dbReference type="EMBL" id="OEL37844.1"/>
    </source>
</evidence>
<comment type="caution">
    <text evidence="2">The sequence shown here is derived from an EMBL/GenBank/DDBJ whole genome shotgun (WGS) entry which is preliminary data.</text>
</comment>
<evidence type="ECO:0000256" key="1">
    <source>
        <dbReference type="SAM" id="MobiDB-lite"/>
    </source>
</evidence>
<evidence type="ECO:0000313" key="3">
    <source>
        <dbReference type="Proteomes" id="UP000095767"/>
    </source>
</evidence>
<organism evidence="2 3">
    <name type="scientific">Dichanthelium oligosanthes</name>
    <dbReference type="NCBI Taxonomy" id="888268"/>
    <lineage>
        <taxon>Eukaryota</taxon>
        <taxon>Viridiplantae</taxon>
        <taxon>Streptophyta</taxon>
        <taxon>Embryophyta</taxon>
        <taxon>Tracheophyta</taxon>
        <taxon>Spermatophyta</taxon>
        <taxon>Magnoliopsida</taxon>
        <taxon>Liliopsida</taxon>
        <taxon>Poales</taxon>
        <taxon>Poaceae</taxon>
        <taxon>PACMAD clade</taxon>
        <taxon>Panicoideae</taxon>
        <taxon>Panicodae</taxon>
        <taxon>Paniceae</taxon>
        <taxon>Dichantheliinae</taxon>
        <taxon>Dichanthelium</taxon>
    </lineage>
</organism>
<sequence>MPRHGKPESMLPFDGNLSSSLALPAVQMRSQAEPRPLSLSLPPSRRKVKHTPTTAFPEVSHCVEACMATRGKVPAP</sequence>
<accession>A0A1E5WKI6</accession>
<gene>
    <name evidence="2" type="ORF">BAE44_0001138</name>
</gene>
<dbReference type="AlphaFoldDB" id="A0A1E5WKI6"/>
<name>A0A1E5WKI6_9POAL</name>
<dbReference type="Proteomes" id="UP000095767">
    <property type="component" value="Unassembled WGS sequence"/>
</dbReference>
<feature type="compositionally biased region" description="Low complexity" evidence="1">
    <location>
        <begin position="34"/>
        <end position="43"/>
    </location>
</feature>
<keyword evidence="3" id="KW-1185">Reference proteome</keyword>
<proteinExistence type="predicted"/>
<reference evidence="2 3" key="1">
    <citation type="submission" date="2016-09" db="EMBL/GenBank/DDBJ databases">
        <title>The draft genome of Dichanthelium oligosanthes: A C3 panicoid grass species.</title>
        <authorList>
            <person name="Studer A.J."/>
            <person name="Schnable J.C."/>
            <person name="Brutnell T.P."/>
        </authorList>
    </citation>
    <scope>NUCLEOTIDE SEQUENCE [LARGE SCALE GENOMIC DNA]</scope>
    <source>
        <strain evidence="3">cv. Kellogg 1175</strain>
        <tissue evidence="2">Leaf</tissue>
    </source>
</reference>
<dbReference type="EMBL" id="LWDX02003992">
    <property type="protein sequence ID" value="OEL37844.1"/>
    <property type="molecule type" value="Genomic_DNA"/>
</dbReference>
<protein>
    <submittedName>
        <fullName evidence="2">Uncharacterized protein</fullName>
    </submittedName>
</protein>
<feature type="region of interest" description="Disordered" evidence="1">
    <location>
        <begin position="27"/>
        <end position="53"/>
    </location>
</feature>
<feature type="non-terminal residue" evidence="2">
    <location>
        <position position="76"/>
    </location>
</feature>